<evidence type="ECO:0000256" key="1">
    <source>
        <dbReference type="SAM" id="Phobius"/>
    </source>
</evidence>
<feature type="transmembrane region" description="Helical" evidence="1">
    <location>
        <begin position="12"/>
        <end position="34"/>
    </location>
</feature>
<name>A0ABX7X8J6_9GAMM</name>
<accession>A0ABX7X8J6</accession>
<evidence type="ECO:0000313" key="3">
    <source>
        <dbReference type="Proteomes" id="UP000672027"/>
    </source>
</evidence>
<organism evidence="2 3">
    <name type="scientific">Candidatus Thiothrix anitrata</name>
    <dbReference type="NCBI Taxonomy" id="2823902"/>
    <lineage>
        <taxon>Bacteria</taxon>
        <taxon>Pseudomonadati</taxon>
        <taxon>Pseudomonadota</taxon>
        <taxon>Gammaproteobacteria</taxon>
        <taxon>Thiotrichales</taxon>
        <taxon>Thiotrichaceae</taxon>
        <taxon>Thiothrix</taxon>
    </lineage>
</organism>
<dbReference type="Proteomes" id="UP000672027">
    <property type="component" value="Chromosome"/>
</dbReference>
<keyword evidence="1" id="KW-0472">Membrane</keyword>
<dbReference type="RefSeq" id="WP_210230072.1">
    <property type="nucleotide sequence ID" value="NZ_CP072800.1"/>
</dbReference>
<reference evidence="2 3" key="1">
    <citation type="submission" date="2021-04" db="EMBL/GenBank/DDBJ databases">
        <title>Genomics, taxonomy and metabolism of representatives of sulfur bacteria of the genus Thiothrix: Thiothrix fructosivorans QT, Thiothrix unzii A1T and three new species, Thiothrix subterranea sp. nov., Thiothrix litoralis sp. nov. and 'Candidatus Thiothrix anitrata' sp. nov.</title>
        <authorList>
            <person name="Ravin N.V."/>
            <person name="Smolyakov D."/>
            <person name="Rudenko T.S."/>
            <person name="Mardanov A.V."/>
            <person name="Beletsky A.V."/>
            <person name="Markov N.D."/>
            <person name="Fomenkov A.I."/>
            <person name="Roberts R.J."/>
            <person name="Karnachuk O.V."/>
            <person name="Novikov A."/>
            <person name="Grabovich M.Y."/>
        </authorList>
    </citation>
    <scope>NUCLEOTIDE SEQUENCE [LARGE SCALE GENOMIC DNA]</scope>
    <source>
        <strain evidence="2 3">A52</strain>
    </source>
</reference>
<keyword evidence="1" id="KW-0812">Transmembrane</keyword>
<sequence length="46" mass="5086">MKSSKNKKSYSWVKAVIVLVGVLSAVFVVGSFFYQNISLPMMRMGG</sequence>
<dbReference type="EMBL" id="CP072800">
    <property type="protein sequence ID" value="QTR51550.1"/>
    <property type="molecule type" value="Genomic_DNA"/>
</dbReference>
<gene>
    <name evidence="2" type="ORF">J8380_08430</name>
</gene>
<keyword evidence="1" id="KW-1133">Transmembrane helix</keyword>
<proteinExistence type="predicted"/>
<keyword evidence="3" id="KW-1185">Reference proteome</keyword>
<protein>
    <submittedName>
        <fullName evidence="2">Uncharacterized protein</fullName>
    </submittedName>
</protein>
<evidence type="ECO:0000313" key="2">
    <source>
        <dbReference type="EMBL" id="QTR51550.1"/>
    </source>
</evidence>